<gene>
    <name evidence="4" type="primary">hrp1_3</name>
    <name evidence="4" type="ORF">LuPra_02088</name>
</gene>
<dbReference type="InterPro" id="IPR000644">
    <property type="entry name" value="CBS_dom"/>
</dbReference>
<dbReference type="InterPro" id="IPR044725">
    <property type="entry name" value="CBSX3_CBS_dom"/>
</dbReference>
<dbReference type="PANTHER" id="PTHR43080">
    <property type="entry name" value="CBS DOMAIN-CONTAINING PROTEIN CBSX3, MITOCHONDRIAL"/>
    <property type="match status" value="1"/>
</dbReference>
<dbReference type="SMART" id="SM00116">
    <property type="entry name" value="CBS"/>
    <property type="match status" value="2"/>
</dbReference>
<dbReference type="EMBL" id="CP015136">
    <property type="protein sequence ID" value="AMY08882.1"/>
    <property type="molecule type" value="Genomic_DNA"/>
</dbReference>
<name>A0A143PJW9_LUTPR</name>
<dbReference type="InterPro" id="IPR046342">
    <property type="entry name" value="CBS_dom_sf"/>
</dbReference>
<proteinExistence type="predicted"/>
<feature type="domain" description="CBS" evidence="3">
    <location>
        <begin position="8"/>
        <end position="67"/>
    </location>
</feature>
<dbReference type="STRING" id="1855912.LuPra_02088"/>
<protein>
    <submittedName>
        <fullName evidence="4">Hypoxic response protein 1</fullName>
    </submittedName>
</protein>
<dbReference type="OrthoDB" id="9802114at2"/>
<dbReference type="SUPFAM" id="SSF54631">
    <property type="entry name" value="CBS-domain pair"/>
    <property type="match status" value="1"/>
</dbReference>
<dbReference type="PATRIC" id="fig|1813736.3.peg.2191"/>
<dbReference type="InterPro" id="IPR051257">
    <property type="entry name" value="Diverse_CBS-Domain"/>
</dbReference>
<keyword evidence="5" id="KW-1185">Reference proteome</keyword>
<dbReference type="PROSITE" id="PS51371">
    <property type="entry name" value="CBS"/>
    <property type="match status" value="2"/>
</dbReference>
<dbReference type="CDD" id="cd04623">
    <property type="entry name" value="CBS_pair_bac_euk"/>
    <property type="match status" value="1"/>
</dbReference>
<keyword evidence="1 2" id="KW-0129">CBS domain</keyword>
<dbReference type="RefSeq" id="WP_110174628.1">
    <property type="nucleotide sequence ID" value="NZ_CP015136.1"/>
</dbReference>
<evidence type="ECO:0000259" key="3">
    <source>
        <dbReference type="PROSITE" id="PS51371"/>
    </source>
</evidence>
<dbReference type="Proteomes" id="UP000076079">
    <property type="component" value="Chromosome"/>
</dbReference>
<feature type="domain" description="CBS" evidence="3">
    <location>
        <begin position="76"/>
        <end position="131"/>
    </location>
</feature>
<organism evidence="4 5">
    <name type="scientific">Luteitalea pratensis</name>
    <dbReference type="NCBI Taxonomy" id="1855912"/>
    <lineage>
        <taxon>Bacteria</taxon>
        <taxon>Pseudomonadati</taxon>
        <taxon>Acidobacteriota</taxon>
        <taxon>Vicinamibacteria</taxon>
        <taxon>Vicinamibacterales</taxon>
        <taxon>Vicinamibacteraceae</taxon>
        <taxon>Luteitalea</taxon>
    </lineage>
</organism>
<evidence type="ECO:0000313" key="5">
    <source>
        <dbReference type="Proteomes" id="UP000076079"/>
    </source>
</evidence>
<accession>A0A143PJW9</accession>
<evidence type="ECO:0000256" key="2">
    <source>
        <dbReference type="PROSITE-ProRule" id="PRU00703"/>
    </source>
</evidence>
<reference evidence="5" key="2">
    <citation type="submission" date="2016-04" db="EMBL/GenBank/DDBJ databases">
        <title>First Complete Genome Sequence of a Subdivision 6 Acidobacterium.</title>
        <authorList>
            <person name="Huang S."/>
            <person name="Vieira S."/>
            <person name="Bunk B."/>
            <person name="Riedel T."/>
            <person name="Sproeer C."/>
            <person name="Overmann J."/>
        </authorList>
    </citation>
    <scope>NUCLEOTIDE SEQUENCE [LARGE SCALE GENOMIC DNA]</scope>
    <source>
        <strain evidence="5">DSM 100886 HEG_-6_39</strain>
    </source>
</reference>
<dbReference type="Pfam" id="PF00571">
    <property type="entry name" value="CBS"/>
    <property type="match status" value="2"/>
</dbReference>
<sequence>MTTLVRNMLTGKTDVHRVSPDDTVLDALRVMATHNIGAVLVTSGDELIGILSERDYARKMVLQGKASHDTAVREVMTATLVSVTPRWTCDECMAVMTERHVRHLPVLDEDRLVGVISIGDVVRAVVQEQQSTISTLESFIMSGG</sequence>
<reference evidence="4 5" key="1">
    <citation type="journal article" date="2016" name="Genome Announc.">
        <title>First Complete Genome Sequence of a Subdivision 6 Acidobacterium Strain.</title>
        <authorList>
            <person name="Huang S."/>
            <person name="Vieira S."/>
            <person name="Bunk B."/>
            <person name="Riedel T."/>
            <person name="Sproer C."/>
            <person name="Overmann J."/>
        </authorList>
    </citation>
    <scope>NUCLEOTIDE SEQUENCE [LARGE SCALE GENOMIC DNA]</scope>
    <source>
        <strain evidence="5">DSM 100886 HEG_-6_39</strain>
    </source>
</reference>
<dbReference type="KEGG" id="abac:LuPra_02088"/>
<dbReference type="AlphaFoldDB" id="A0A143PJW9"/>
<dbReference type="Gene3D" id="3.10.580.10">
    <property type="entry name" value="CBS-domain"/>
    <property type="match status" value="1"/>
</dbReference>
<evidence type="ECO:0000313" key="4">
    <source>
        <dbReference type="EMBL" id="AMY08882.1"/>
    </source>
</evidence>
<evidence type="ECO:0000256" key="1">
    <source>
        <dbReference type="ARBA" id="ARBA00023122"/>
    </source>
</evidence>
<dbReference type="PANTHER" id="PTHR43080:SF2">
    <property type="entry name" value="CBS DOMAIN-CONTAINING PROTEIN"/>
    <property type="match status" value="1"/>
</dbReference>